<reference evidence="2 3" key="1">
    <citation type="submission" date="2023-01" db="EMBL/GenBank/DDBJ databases">
        <title>Analysis of 21 Apiospora genomes using comparative genomics revels a genus with tremendous synthesis potential of carbohydrate active enzymes and secondary metabolites.</title>
        <authorList>
            <person name="Sorensen T."/>
        </authorList>
    </citation>
    <scope>NUCLEOTIDE SEQUENCE [LARGE SCALE GENOMIC DNA]</scope>
    <source>
        <strain evidence="2 3">CBS 20057</strain>
    </source>
</reference>
<feature type="compositionally biased region" description="Polar residues" evidence="1">
    <location>
        <begin position="283"/>
        <end position="342"/>
    </location>
</feature>
<comment type="caution">
    <text evidence="2">The sequence shown here is derived from an EMBL/GenBank/DDBJ whole genome shotgun (WGS) entry which is preliminary data.</text>
</comment>
<dbReference type="InterPro" id="IPR052895">
    <property type="entry name" value="HetReg/Transcr_Mod"/>
</dbReference>
<evidence type="ECO:0008006" key="4">
    <source>
        <dbReference type="Google" id="ProtNLM"/>
    </source>
</evidence>
<dbReference type="EMBL" id="JAQQWI010000010">
    <property type="protein sequence ID" value="KAK8018661.1"/>
    <property type="molecule type" value="Genomic_DNA"/>
</dbReference>
<dbReference type="Proteomes" id="UP001396898">
    <property type="component" value="Unassembled WGS sequence"/>
</dbReference>
<evidence type="ECO:0000256" key="1">
    <source>
        <dbReference type="SAM" id="MobiDB-lite"/>
    </source>
</evidence>
<organism evidence="2 3">
    <name type="scientific">Apiospora marii</name>
    <dbReference type="NCBI Taxonomy" id="335849"/>
    <lineage>
        <taxon>Eukaryota</taxon>
        <taxon>Fungi</taxon>
        <taxon>Dikarya</taxon>
        <taxon>Ascomycota</taxon>
        <taxon>Pezizomycotina</taxon>
        <taxon>Sordariomycetes</taxon>
        <taxon>Xylariomycetidae</taxon>
        <taxon>Amphisphaeriales</taxon>
        <taxon>Apiosporaceae</taxon>
        <taxon>Apiospora</taxon>
    </lineage>
</organism>
<protein>
    <recommendedName>
        <fullName evidence="4">Heterokaryon incompatibility domain-containing protein</fullName>
    </recommendedName>
</protein>
<sequence>MVLLLEAFQPSQGWSGGLEKLLPSTRHLSATDPRDKVYAFLGLSHKRDELDAMTNIPPDYTIDVDLLYCYTAKLIMHESVTLSMLCHVQREPNSSFLPSWVPDWRDPATIRILGETKPGRRPIYSSPKWSSSNQILDLQMDLRTLKVYGISFDTIEEVRTDIWLADKCRPGQTLLPLGPNLHAFLKDVHDFMTTPLLARSHDMPTGDVQARLAVMQEMVDWATQSTGLRWTSQWLIQRYMDVQTAGLSVDTKDLRPGAPAWHYFMEKPPPDIIRREDMYPVQRPSSNYHPIQPQMQSATPSYNTVQPPASSHQTRSATPSDPMQSPTMIDLSDFTTQTTTPPNRGHFGAHITAEHMALADKIKFGRAMFRTSKLAKVGLCPEWAQPGDVVCYLRGATMPMALRPRGEAFTLAGECYVHEKMSESFQSSEEIRSFILV</sequence>
<gene>
    <name evidence="2" type="ORF">PG991_007851</name>
</gene>
<dbReference type="Pfam" id="PF26639">
    <property type="entry name" value="Het-6_barrel"/>
    <property type="match status" value="1"/>
</dbReference>
<proteinExistence type="predicted"/>
<evidence type="ECO:0000313" key="2">
    <source>
        <dbReference type="EMBL" id="KAK8018661.1"/>
    </source>
</evidence>
<feature type="region of interest" description="Disordered" evidence="1">
    <location>
        <begin position="282"/>
        <end position="342"/>
    </location>
</feature>
<evidence type="ECO:0000313" key="3">
    <source>
        <dbReference type="Proteomes" id="UP001396898"/>
    </source>
</evidence>
<dbReference type="PANTHER" id="PTHR24148">
    <property type="entry name" value="ANKYRIN REPEAT DOMAIN-CONTAINING PROTEIN 39 HOMOLOG-RELATED"/>
    <property type="match status" value="1"/>
</dbReference>
<name>A0ABR1RUM8_9PEZI</name>
<dbReference type="PANTHER" id="PTHR24148:SF64">
    <property type="entry name" value="HETEROKARYON INCOMPATIBILITY DOMAIN-CONTAINING PROTEIN"/>
    <property type="match status" value="1"/>
</dbReference>
<keyword evidence="3" id="KW-1185">Reference proteome</keyword>
<accession>A0ABR1RUM8</accession>